<sequence>MQQRPSFILLAALAFLLSAYGAQSLPLSTNGRWVVDAATGGRVKLRCVNWVAHMPAVLPEGLDRRPLDAIAATVASLGFNCVRLTWATQLWTDDGRYGRLTVAGSLGSLGLHGAIEGIARNNPSMLGLAVREAYDAVVRALGEARVMVVLDNHVSRPQWCCGRDDGNGFFGDTYFDTDEWVRGLQIVAERYRSSRQVVGMSMRNELRGPKQNKPAWYENIALGARTIHKANPNVLVIVSGMSFDTDLSFLAQHPLEDHYNRKLVLEAHWYAFSEGKRQEWADRPLTEFCAGAAQRFDARAGFVTRRAKHPVPLFVSEFGVDQRGTSRADNQFLSCFLAFAAERDLDWALWALQGNYYWRNGVEGFEETYGVLDVSWDRPKNPRFRERFGLIQHMLQDPRSTTASYQLIYHPPSGQCLTVDGANNALLSDCEQRAKWNHSGDGTPFFLSSGGGRPLCLRAAGEEKAVRLSEECDDMLSSWRVGSSSGFGIVGTDEEGRELCLERGSVNSSALVTRKCLCADESDCSDDQRPQWFKIIPSNI</sequence>
<dbReference type="PANTHER" id="PTHR31263">
    <property type="entry name" value="CELLULASE FAMILY PROTEIN (AFU_ORTHOLOGUE AFUA_5G14560)"/>
    <property type="match status" value="1"/>
</dbReference>
<dbReference type="GO" id="GO:0004553">
    <property type="term" value="F:hydrolase activity, hydrolyzing O-glycosyl compounds"/>
    <property type="evidence" value="ECO:0007669"/>
    <property type="project" value="InterPro"/>
</dbReference>
<dbReference type="AlphaFoldDB" id="A0AAX6FF23"/>
<dbReference type="SUPFAM" id="SSF50370">
    <property type="entry name" value="Ricin B-like lectins"/>
    <property type="match status" value="1"/>
</dbReference>
<keyword evidence="2 4" id="KW-0378">Hydrolase</keyword>
<evidence type="ECO:0000256" key="1">
    <source>
        <dbReference type="ARBA" id="ARBA00005641"/>
    </source>
</evidence>
<dbReference type="PANTHER" id="PTHR31263:SF0">
    <property type="entry name" value="CELLULASE FAMILY PROTEIN (AFU_ORTHOLOGUE AFUA_5G14560)"/>
    <property type="match status" value="1"/>
</dbReference>
<evidence type="ECO:0000256" key="3">
    <source>
        <dbReference type="ARBA" id="ARBA00023295"/>
    </source>
</evidence>
<gene>
    <name evidence="7" type="ORF">M6B38_136420</name>
</gene>
<keyword evidence="3 4" id="KW-0326">Glycosidase</keyword>
<dbReference type="InterPro" id="IPR017853">
    <property type="entry name" value="GH"/>
</dbReference>
<keyword evidence="5" id="KW-0732">Signal</keyword>
<evidence type="ECO:0000256" key="5">
    <source>
        <dbReference type="SAM" id="SignalP"/>
    </source>
</evidence>
<proteinExistence type="inferred from homology"/>
<name>A0AAX6FF23_IRIPA</name>
<comment type="similarity">
    <text evidence="1 4">Belongs to the glycosyl hydrolase 5 (cellulase A) family.</text>
</comment>
<reference evidence="7" key="2">
    <citation type="submission" date="2023-04" db="EMBL/GenBank/DDBJ databases">
        <authorList>
            <person name="Bruccoleri R.E."/>
            <person name="Oakeley E.J."/>
            <person name="Faust A.-M."/>
            <person name="Dessus-Babus S."/>
            <person name="Altorfer M."/>
            <person name="Burckhardt D."/>
            <person name="Oertli M."/>
            <person name="Naumann U."/>
            <person name="Petersen F."/>
            <person name="Wong J."/>
        </authorList>
    </citation>
    <scope>NUCLEOTIDE SEQUENCE</scope>
    <source>
        <strain evidence="7">GSM-AAB239-AS_SAM_17_03QT</strain>
        <tissue evidence="7">Leaf</tissue>
    </source>
</reference>
<accession>A0AAX6FF23</accession>
<dbReference type="Proteomes" id="UP001140949">
    <property type="component" value="Unassembled WGS sequence"/>
</dbReference>
<keyword evidence="8" id="KW-1185">Reference proteome</keyword>
<organism evidence="7 8">
    <name type="scientific">Iris pallida</name>
    <name type="common">Sweet iris</name>
    <dbReference type="NCBI Taxonomy" id="29817"/>
    <lineage>
        <taxon>Eukaryota</taxon>
        <taxon>Viridiplantae</taxon>
        <taxon>Streptophyta</taxon>
        <taxon>Embryophyta</taxon>
        <taxon>Tracheophyta</taxon>
        <taxon>Spermatophyta</taxon>
        <taxon>Magnoliopsida</taxon>
        <taxon>Liliopsida</taxon>
        <taxon>Asparagales</taxon>
        <taxon>Iridaceae</taxon>
        <taxon>Iridoideae</taxon>
        <taxon>Irideae</taxon>
        <taxon>Iris</taxon>
    </lineage>
</organism>
<evidence type="ECO:0000256" key="4">
    <source>
        <dbReference type="RuleBase" id="RU361153"/>
    </source>
</evidence>
<dbReference type="InterPro" id="IPR035992">
    <property type="entry name" value="Ricin_B-like_lectins"/>
</dbReference>
<evidence type="ECO:0000256" key="2">
    <source>
        <dbReference type="ARBA" id="ARBA00022801"/>
    </source>
</evidence>
<evidence type="ECO:0000313" key="7">
    <source>
        <dbReference type="EMBL" id="KAJ6814992.1"/>
    </source>
</evidence>
<evidence type="ECO:0000259" key="6">
    <source>
        <dbReference type="Pfam" id="PF00150"/>
    </source>
</evidence>
<dbReference type="SUPFAM" id="SSF51445">
    <property type="entry name" value="(Trans)glycosidases"/>
    <property type="match status" value="1"/>
</dbReference>
<dbReference type="Gene3D" id="3.20.20.80">
    <property type="entry name" value="Glycosidases"/>
    <property type="match status" value="1"/>
</dbReference>
<comment type="caution">
    <text evidence="7">The sequence shown here is derived from an EMBL/GenBank/DDBJ whole genome shotgun (WGS) entry which is preliminary data.</text>
</comment>
<evidence type="ECO:0000313" key="8">
    <source>
        <dbReference type="Proteomes" id="UP001140949"/>
    </source>
</evidence>
<dbReference type="EMBL" id="JANAVB010029416">
    <property type="protein sequence ID" value="KAJ6814992.1"/>
    <property type="molecule type" value="Genomic_DNA"/>
</dbReference>
<feature type="signal peptide" evidence="5">
    <location>
        <begin position="1"/>
        <end position="24"/>
    </location>
</feature>
<feature type="domain" description="Glycoside hydrolase family 5" evidence="6">
    <location>
        <begin position="66"/>
        <end position="354"/>
    </location>
</feature>
<reference evidence="7" key="1">
    <citation type="journal article" date="2023" name="GigaByte">
        <title>Genome assembly of the bearded iris, Iris pallida Lam.</title>
        <authorList>
            <person name="Bruccoleri R.E."/>
            <person name="Oakeley E.J."/>
            <person name="Faust A.M.E."/>
            <person name="Altorfer M."/>
            <person name="Dessus-Babus S."/>
            <person name="Burckhardt D."/>
            <person name="Oertli M."/>
            <person name="Naumann U."/>
            <person name="Petersen F."/>
            <person name="Wong J."/>
        </authorList>
    </citation>
    <scope>NUCLEOTIDE SEQUENCE</scope>
    <source>
        <strain evidence="7">GSM-AAB239-AS_SAM_17_03QT</strain>
    </source>
</reference>
<dbReference type="InterPro" id="IPR001547">
    <property type="entry name" value="Glyco_hydro_5"/>
</dbReference>
<dbReference type="Pfam" id="PF00150">
    <property type="entry name" value="Cellulase"/>
    <property type="match status" value="1"/>
</dbReference>
<feature type="chain" id="PRO_5043365761" description="Glycoside hydrolase family 5 domain-containing protein" evidence="5">
    <location>
        <begin position="25"/>
        <end position="540"/>
    </location>
</feature>
<protein>
    <recommendedName>
        <fullName evidence="6">Glycoside hydrolase family 5 domain-containing protein</fullName>
    </recommendedName>
</protein>
<dbReference type="GO" id="GO:0000272">
    <property type="term" value="P:polysaccharide catabolic process"/>
    <property type="evidence" value="ECO:0007669"/>
    <property type="project" value="InterPro"/>
</dbReference>